<evidence type="ECO:0000256" key="6">
    <source>
        <dbReference type="SAM" id="Phobius"/>
    </source>
</evidence>
<feature type="transmembrane region" description="Helical" evidence="6">
    <location>
        <begin position="114"/>
        <end position="132"/>
    </location>
</feature>
<evidence type="ECO:0000256" key="2">
    <source>
        <dbReference type="ARBA" id="ARBA00022692"/>
    </source>
</evidence>
<evidence type="ECO:0000256" key="1">
    <source>
        <dbReference type="ARBA" id="ARBA00004127"/>
    </source>
</evidence>
<organism evidence="8 9">
    <name type="scientific">Candidatus Aeolococcus gillhamiae</name>
    <dbReference type="NCBI Taxonomy" id="3127015"/>
    <lineage>
        <taxon>Bacteria</taxon>
        <taxon>Bacillati</taxon>
        <taxon>Candidatus Dormiibacterota</taxon>
        <taxon>Candidatus Dormibacteria</taxon>
        <taxon>Candidatus Aeolococcales</taxon>
        <taxon>Candidatus Aeolococcaceae</taxon>
        <taxon>Candidatus Aeolococcus</taxon>
    </lineage>
</organism>
<evidence type="ECO:0000313" key="8">
    <source>
        <dbReference type="EMBL" id="PZR82497.1"/>
    </source>
</evidence>
<sequence>MISNFGLGVLLGILPAVMLGFGALVCAAVAAARPRTRPSLYRWVTLLAAVGAFTASMIELQAMRPSSAGVGLAAYSGGLMVDRFHVFGSVLVLLALVLTVLGSEAYTRRAPARAGAFCALLQVSSGAAMILLAQREMAAFVVAFAVLLVALALLTAMTKTSGQTAEAAFRQLLAGGVAMATTVYGMTLLYAAVGTTDLARLATGARVTGAPIDGPLEVVGIALVVIGLLVAVGAPPLQAWTRLVQEATPGAIAGFSSALGAVVGTLVLARFAVEGFGPGSTRWTILVDILAAAGMLSGAILAVRATTIRRLIADLSIAQAGFLLLALASTGRGIAGSTAGGSTALLFSLLGAAAALLASLLLAGVFDAAGLGTGIDAYRGAGRRAPTTAAFLSLALLGLAGLPPLAGFFGRLLAAESALDAGRGWAVGIAAMALVLCGVAVVRWLAVMYADDNGEAPFAVTTTPRIARIAAISTAALGLLFAAFAGPLISLAGGGASALH</sequence>
<dbReference type="GO" id="GO:0012505">
    <property type="term" value="C:endomembrane system"/>
    <property type="evidence" value="ECO:0007669"/>
    <property type="project" value="UniProtKB-SubCell"/>
</dbReference>
<feature type="transmembrane region" description="Helical" evidence="6">
    <location>
        <begin position="466"/>
        <end position="489"/>
    </location>
</feature>
<feature type="transmembrane region" description="Helical" evidence="6">
    <location>
        <begin position="252"/>
        <end position="273"/>
    </location>
</feature>
<dbReference type="Pfam" id="PF00361">
    <property type="entry name" value="Proton_antipo_M"/>
    <property type="match status" value="1"/>
</dbReference>
<proteinExistence type="predicted"/>
<feature type="domain" description="NADH:quinone oxidoreductase/Mrp antiporter transmembrane" evidence="7">
    <location>
        <begin position="137"/>
        <end position="434"/>
    </location>
</feature>
<protein>
    <recommendedName>
        <fullName evidence="7">NADH:quinone oxidoreductase/Mrp antiporter transmembrane domain-containing protein</fullName>
    </recommendedName>
</protein>
<reference evidence="8 9" key="1">
    <citation type="journal article" date="2017" name="Nature">
        <title>Atmospheric trace gases support primary production in Antarctic desert surface soil.</title>
        <authorList>
            <person name="Ji M."/>
            <person name="Greening C."/>
            <person name="Vanwonterghem I."/>
            <person name="Carere C.R."/>
            <person name="Bay S.K."/>
            <person name="Steen J.A."/>
            <person name="Montgomery K."/>
            <person name="Lines T."/>
            <person name="Beardall J."/>
            <person name="van Dorst J."/>
            <person name="Snape I."/>
            <person name="Stott M.B."/>
            <person name="Hugenholtz P."/>
            <person name="Ferrari B.C."/>
        </authorList>
    </citation>
    <scope>NUCLEOTIDE SEQUENCE [LARGE SCALE GENOMIC DNA]</scope>
    <source>
        <strain evidence="8">RRmetagenome_bin12</strain>
    </source>
</reference>
<feature type="transmembrane region" description="Helical" evidence="6">
    <location>
        <begin position="425"/>
        <end position="446"/>
    </location>
</feature>
<evidence type="ECO:0000259" key="7">
    <source>
        <dbReference type="Pfam" id="PF00361"/>
    </source>
</evidence>
<feature type="transmembrane region" description="Helical" evidence="6">
    <location>
        <begin position="6"/>
        <end position="31"/>
    </location>
</feature>
<feature type="transmembrane region" description="Helical" evidence="6">
    <location>
        <begin position="347"/>
        <end position="369"/>
    </location>
</feature>
<keyword evidence="3 6" id="KW-1133">Transmembrane helix</keyword>
<comment type="caution">
    <text evidence="8">The sequence shown here is derived from an EMBL/GenBank/DDBJ whole genome shotgun (WGS) entry which is preliminary data.</text>
</comment>
<keyword evidence="4 6" id="KW-0472">Membrane</keyword>
<keyword evidence="2 5" id="KW-0812">Transmembrane</keyword>
<evidence type="ECO:0000313" key="9">
    <source>
        <dbReference type="Proteomes" id="UP000248724"/>
    </source>
</evidence>
<feature type="transmembrane region" description="Helical" evidence="6">
    <location>
        <begin position="43"/>
        <end position="63"/>
    </location>
</feature>
<feature type="transmembrane region" description="Helical" evidence="6">
    <location>
        <begin position="83"/>
        <end position="102"/>
    </location>
</feature>
<dbReference type="PANTHER" id="PTHR22773">
    <property type="entry name" value="NADH DEHYDROGENASE"/>
    <property type="match status" value="1"/>
</dbReference>
<dbReference type="InterPro" id="IPR001750">
    <property type="entry name" value="ND/Mrp_TM"/>
</dbReference>
<feature type="transmembrane region" description="Helical" evidence="6">
    <location>
        <begin position="169"/>
        <end position="193"/>
    </location>
</feature>
<comment type="subcellular location">
    <subcellularLocation>
        <location evidence="1">Endomembrane system</location>
        <topology evidence="1">Multi-pass membrane protein</topology>
    </subcellularLocation>
    <subcellularLocation>
        <location evidence="5">Membrane</location>
        <topology evidence="5">Multi-pass membrane protein</topology>
    </subcellularLocation>
</comment>
<feature type="transmembrane region" description="Helical" evidence="6">
    <location>
        <begin position="218"/>
        <end position="240"/>
    </location>
</feature>
<feature type="transmembrane region" description="Helical" evidence="6">
    <location>
        <begin position="390"/>
        <end position="413"/>
    </location>
</feature>
<feature type="transmembrane region" description="Helical" evidence="6">
    <location>
        <begin position="285"/>
        <end position="303"/>
    </location>
</feature>
<dbReference type="AlphaFoldDB" id="A0A2W5ZEU2"/>
<feature type="transmembrane region" description="Helical" evidence="6">
    <location>
        <begin position="138"/>
        <end position="157"/>
    </location>
</feature>
<name>A0A2W5ZEU2_9BACT</name>
<evidence type="ECO:0000256" key="3">
    <source>
        <dbReference type="ARBA" id="ARBA00022989"/>
    </source>
</evidence>
<gene>
    <name evidence="8" type="ORF">DLM65_03640</name>
</gene>
<evidence type="ECO:0000256" key="4">
    <source>
        <dbReference type="ARBA" id="ARBA00023136"/>
    </source>
</evidence>
<evidence type="ECO:0000256" key="5">
    <source>
        <dbReference type="RuleBase" id="RU000320"/>
    </source>
</evidence>
<feature type="transmembrane region" description="Helical" evidence="6">
    <location>
        <begin position="315"/>
        <end position="335"/>
    </location>
</feature>
<dbReference type="GO" id="GO:0016020">
    <property type="term" value="C:membrane"/>
    <property type="evidence" value="ECO:0007669"/>
    <property type="project" value="UniProtKB-SubCell"/>
</dbReference>
<accession>A0A2W5ZEU2</accession>
<dbReference type="EMBL" id="QHBU01000070">
    <property type="protein sequence ID" value="PZR82497.1"/>
    <property type="molecule type" value="Genomic_DNA"/>
</dbReference>
<dbReference type="Proteomes" id="UP000248724">
    <property type="component" value="Unassembled WGS sequence"/>
</dbReference>